<dbReference type="InterPro" id="IPR005325">
    <property type="entry name" value="DUF308_memb"/>
</dbReference>
<keyword evidence="1" id="KW-1133">Transmembrane helix</keyword>
<proteinExistence type="predicted"/>
<feature type="transmembrane region" description="Helical" evidence="1">
    <location>
        <begin position="12"/>
        <end position="29"/>
    </location>
</feature>
<comment type="caution">
    <text evidence="2">The sequence shown here is derived from an EMBL/GenBank/DDBJ whole genome shotgun (WGS) entry which is preliminary data.</text>
</comment>
<dbReference type="PANTHER" id="PTHR34989:SF1">
    <property type="entry name" value="PROTEIN HDED"/>
    <property type="match status" value="1"/>
</dbReference>
<evidence type="ECO:0000313" key="2">
    <source>
        <dbReference type="EMBL" id="HIX05134.1"/>
    </source>
</evidence>
<keyword evidence="1" id="KW-0812">Transmembrane</keyword>
<dbReference type="AlphaFoldDB" id="A0A9D1V346"/>
<gene>
    <name evidence="2" type="ORF">H9865_03345</name>
</gene>
<dbReference type="InterPro" id="IPR052712">
    <property type="entry name" value="Acid_resist_chaperone_HdeD"/>
</dbReference>
<feature type="transmembrane region" description="Helical" evidence="1">
    <location>
        <begin position="92"/>
        <end position="112"/>
    </location>
</feature>
<dbReference type="PANTHER" id="PTHR34989">
    <property type="entry name" value="PROTEIN HDED"/>
    <property type="match status" value="1"/>
</dbReference>
<name>A0A9D1V346_9FIRM</name>
<protein>
    <submittedName>
        <fullName evidence="2">DUF308 domain-containing protein</fullName>
    </submittedName>
</protein>
<dbReference type="GO" id="GO:0005886">
    <property type="term" value="C:plasma membrane"/>
    <property type="evidence" value="ECO:0007669"/>
    <property type="project" value="TreeGrafter"/>
</dbReference>
<accession>A0A9D1V346</accession>
<feature type="transmembrane region" description="Helical" evidence="1">
    <location>
        <begin position="124"/>
        <end position="143"/>
    </location>
</feature>
<reference evidence="2" key="1">
    <citation type="journal article" date="2021" name="PeerJ">
        <title>Extensive microbial diversity within the chicken gut microbiome revealed by metagenomics and culture.</title>
        <authorList>
            <person name="Gilroy R."/>
            <person name="Ravi A."/>
            <person name="Getino M."/>
            <person name="Pursley I."/>
            <person name="Horton D.L."/>
            <person name="Alikhan N.F."/>
            <person name="Baker D."/>
            <person name="Gharbi K."/>
            <person name="Hall N."/>
            <person name="Watson M."/>
            <person name="Adriaenssens E.M."/>
            <person name="Foster-Nyarko E."/>
            <person name="Jarju S."/>
            <person name="Secka A."/>
            <person name="Antonio M."/>
            <person name="Oren A."/>
            <person name="Chaudhuri R.R."/>
            <person name="La Ragione R."/>
            <person name="Hildebrand F."/>
            <person name="Pallen M.J."/>
        </authorList>
    </citation>
    <scope>NUCLEOTIDE SEQUENCE</scope>
    <source>
        <strain evidence="2">2239</strain>
    </source>
</reference>
<dbReference type="Pfam" id="PF03729">
    <property type="entry name" value="DUF308"/>
    <property type="match status" value="2"/>
</dbReference>
<sequence>MFEFFWVRAASVWVAALYIAMGVLLFAFPAASSTFFVWALAGGAAAYGVSHLVRYLQERKAAGKGNPGDLFLTVLPAAFSAFALVWPQTILAVLPLVLGSLLLVDGVGKLPLAITGLREQYPGMIPLALSSVVPIVLGALLVINPFAAVRIAVMVFGGALVADGVSDLATVILEKRAGATAAGSGPAL</sequence>
<evidence type="ECO:0000313" key="3">
    <source>
        <dbReference type="Proteomes" id="UP000824193"/>
    </source>
</evidence>
<evidence type="ECO:0000256" key="1">
    <source>
        <dbReference type="SAM" id="Phobius"/>
    </source>
</evidence>
<organism evidence="2 3">
    <name type="scientific">Candidatus Allofournierella pullicola</name>
    <dbReference type="NCBI Taxonomy" id="2838596"/>
    <lineage>
        <taxon>Bacteria</taxon>
        <taxon>Bacillati</taxon>
        <taxon>Bacillota</taxon>
        <taxon>Clostridia</taxon>
        <taxon>Eubacteriales</taxon>
        <taxon>Oscillospiraceae</taxon>
        <taxon>Allofournierella</taxon>
    </lineage>
</organism>
<keyword evidence="1" id="KW-0472">Membrane</keyword>
<dbReference type="EMBL" id="DXFW01000008">
    <property type="protein sequence ID" value="HIX05134.1"/>
    <property type="molecule type" value="Genomic_DNA"/>
</dbReference>
<feature type="transmembrane region" description="Helical" evidence="1">
    <location>
        <begin position="35"/>
        <end position="56"/>
    </location>
</feature>
<reference evidence="2" key="2">
    <citation type="submission" date="2021-04" db="EMBL/GenBank/DDBJ databases">
        <authorList>
            <person name="Gilroy R."/>
        </authorList>
    </citation>
    <scope>NUCLEOTIDE SEQUENCE</scope>
    <source>
        <strain evidence="2">2239</strain>
    </source>
</reference>
<dbReference type="Proteomes" id="UP000824193">
    <property type="component" value="Unassembled WGS sequence"/>
</dbReference>